<evidence type="ECO:0000313" key="4">
    <source>
        <dbReference type="Proteomes" id="UP000563906"/>
    </source>
</evidence>
<dbReference type="SUPFAM" id="SSF48317">
    <property type="entry name" value="Acid phosphatase/Vanadium-dependent haloperoxidase"/>
    <property type="match status" value="1"/>
</dbReference>
<dbReference type="Proteomes" id="UP000563906">
    <property type="component" value="Unassembled WGS sequence"/>
</dbReference>
<keyword evidence="4" id="KW-1185">Reference proteome</keyword>
<proteinExistence type="predicted"/>
<dbReference type="PANTHER" id="PTHR14969:SF13">
    <property type="entry name" value="AT30094P"/>
    <property type="match status" value="1"/>
</dbReference>
<gene>
    <name evidence="3" type="ORF">H3Z83_02985</name>
</gene>
<dbReference type="EMBL" id="JACGLS010000001">
    <property type="protein sequence ID" value="MBA6155488.1"/>
    <property type="molecule type" value="Genomic_DNA"/>
</dbReference>
<accession>A0A839AM72</accession>
<feature type="transmembrane region" description="Helical" evidence="1">
    <location>
        <begin position="160"/>
        <end position="178"/>
    </location>
</feature>
<reference evidence="3 4" key="1">
    <citation type="submission" date="2020-07" db="EMBL/GenBank/DDBJ databases">
        <title>Bacterium isolated from marine sediment.</title>
        <authorList>
            <person name="Shang D."/>
            <person name="Du Z.-J."/>
        </authorList>
    </citation>
    <scope>NUCLEOTIDE SEQUENCE [LARGE SCALE GENOMIC DNA]</scope>
    <source>
        <strain evidence="3 4">S7007</strain>
    </source>
</reference>
<keyword evidence="1" id="KW-0812">Transmembrane</keyword>
<dbReference type="Gene3D" id="1.20.144.10">
    <property type="entry name" value="Phosphatidic acid phosphatase type 2/haloperoxidase"/>
    <property type="match status" value="1"/>
</dbReference>
<dbReference type="SMART" id="SM00014">
    <property type="entry name" value="acidPPc"/>
    <property type="match status" value="1"/>
</dbReference>
<evidence type="ECO:0000259" key="2">
    <source>
        <dbReference type="SMART" id="SM00014"/>
    </source>
</evidence>
<name>A0A839AM72_9FLAO</name>
<feature type="transmembrane region" description="Helical" evidence="1">
    <location>
        <begin position="56"/>
        <end position="74"/>
    </location>
</feature>
<evidence type="ECO:0000313" key="3">
    <source>
        <dbReference type="EMBL" id="MBA6155488.1"/>
    </source>
</evidence>
<keyword evidence="1" id="KW-0472">Membrane</keyword>
<feature type="domain" description="Phosphatidic acid phosphatase type 2/haloperoxidase" evidence="2">
    <location>
        <begin position="61"/>
        <end position="175"/>
    </location>
</feature>
<keyword evidence="1" id="KW-1133">Transmembrane helix</keyword>
<feature type="transmembrane region" description="Helical" evidence="1">
    <location>
        <begin position="107"/>
        <end position="128"/>
    </location>
</feature>
<dbReference type="InterPro" id="IPR000326">
    <property type="entry name" value="PAP2/HPO"/>
</dbReference>
<dbReference type="AlphaFoldDB" id="A0A839AM72"/>
<sequence length="189" mass="22357">MIDTIINKDQELLIFLNNLGSEQWDGFWLTITNQFSWTPLFVFILYLIFKEFGWKKGIFTVLFLVVLIAFSDQFTNFIKNATERIRPCNSEDLKGYLRTFSYRARGYSFWSGHASLSTSVTVFLILILKNSYKKIFFLVLFPLFFGYSRMYLGVHFPIDVFSGYVSGLVFGLLFYKLYRLLEYRVFTKL</sequence>
<evidence type="ECO:0000256" key="1">
    <source>
        <dbReference type="SAM" id="Phobius"/>
    </source>
</evidence>
<feature type="transmembrane region" description="Helical" evidence="1">
    <location>
        <begin position="27"/>
        <end position="49"/>
    </location>
</feature>
<dbReference type="Pfam" id="PF01569">
    <property type="entry name" value="PAP2"/>
    <property type="match status" value="1"/>
</dbReference>
<dbReference type="RefSeq" id="WP_182123987.1">
    <property type="nucleotide sequence ID" value="NZ_JACGLS010000001.1"/>
</dbReference>
<protein>
    <submittedName>
        <fullName evidence="3">Phosphatase PAP2 family protein</fullName>
    </submittedName>
</protein>
<dbReference type="PANTHER" id="PTHR14969">
    <property type="entry name" value="SPHINGOSINE-1-PHOSPHATE PHOSPHOHYDROLASE"/>
    <property type="match status" value="1"/>
</dbReference>
<dbReference type="InterPro" id="IPR036938">
    <property type="entry name" value="PAP2/HPO_sf"/>
</dbReference>
<organism evidence="3 4">
    <name type="scientific">Tenacibaculum pelagium</name>
    <dbReference type="NCBI Taxonomy" id="2759527"/>
    <lineage>
        <taxon>Bacteria</taxon>
        <taxon>Pseudomonadati</taxon>
        <taxon>Bacteroidota</taxon>
        <taxon>Flavobacteriia</taxon>
        <taxon>Flavobacteriales</taxon>
        <taxon>Flavobacteriaceae</taxon>
        <taxon>Tenacibaculum</taxon>
    </lineage>
</organism>
<feature type="transmembrane region" description="Helical" evidence="1">
    <location>
        <begin position="135"/>
        <end position="154"/>
    </location>
</feature>
<comment type="caution">
    <text evidence="3">The sequence shown here is derived from an EMBL/GenBank/DDBJ whole genome shotgun (WGS) entry which is preliminary data.</text>
</comment>